<feature type="compositionally biased region" description="Polar residues" evidence="1">
    <location>
        <begin position="222"/>
        <end position="234"/>
    </location>
</feature>
<feature type="region of interest" description="Disordered" evidence="1">
    <location>
        <begin position="660"/>
        <end position="713"/>
    </location>
</feature>
<dbReference type="PANTHER" id="PTHR10663:SF405">
    <property type="entry name" value="ARF GUANINE NUCLEOTIDE EXCHANGE FACTOR SYT1"/>
    <property type="match status" value="1"/>
</dbReference>
<keyword evidence="5" id="KW-1185">Reference proteome</keyword>
<feature type="compositionally biased region" description="Pro residues" evidence="1">
    <location>
        <begin position="1215"/>
        <end position="1224"/>
    </location>
</feature>
<name>A0AAV5A5K3_9AGAM</name>
<evidence type="ECO:0000259" key="3">
    <source>
        <dbReference type="PROSITE" id="PS50190"/>
    </source>
</evidence>
<dbReference type="InterPro" id="IPR001849">
    <property type="entry name" value="PH_domain"/>
</dbReference>
<dbReference type="SMART" id="SM00233">
    <property type="entry name" value="PH"/>
    <property type="match status" value="1"/>
</dbReference>
<dbReference type="GO" id="GO:0005085">
    <property type="term" value="F:guanyl-nucleotide exchange factor activity"/>
    <property type="evidence" value="ECO:0007669"/>
    <property type="project" value="InterPro"/>
</dbReference>
<feature type="region of interest" description="Disordered" evidence="1">
    <location>
        <begin position="1"/>
        <end position="136"/>
    </location>
</feature>
<feature type="domain" description="PH" evidence="2">
    <location>
        <begin position="1034"/>
        <end position="1160"/>
    </location>
</feature>
<dbReference type="SUPFAM" id="SSF50729">
    <property type="entry name" value="PH domain-like"/>
    <property type="match status" value="1"/>
</dbReference>
<feature type="compositionally biased region" description="Low complexity" evidence="1">
    <location>
        <begin position="583"/>
        <end position="597"/>
    </location>
</feature>
<feature type="region of interest" description="Disordered" evidence="1">
    <location>
        <begin position="1288"/>
        <end position="1323"/>
    </location>
</feature>
<dbReference type="Gene3D" id="2.30.29.30">
    <property type="entry name" value="Pleckstrin-homology domain (PH domain)/Phosphotyrosine-binding domain (PTB)"/>
    <property type="match status" value="1"/>
</dbReference>
<dbReference type="InterPro" id="IPR011993">
    <property type="entry name" value="PH-like_dom_sf"/>
</dbReference>
<feature type="compositionally biased region" description="Polar residues" evidence="1">
    <location>
        <begin position="663"/>
        <end position="673"/>
    </location>
</feature>
<dbReference type="EMBL" id="BPWL01000003">
    <property type="protein sequence ID" value="GJJ08748.1"/>
    <property type="molecule type" value="Genomic_DNA"/>
</dbReference>
<dbReference type="SUPFAM" id="SSF48425">
    <property type="entry name" value="Sec7 domain"/>
    <property type="match status" value="1"/>
</dbReference>
<feature type="region of interest" description="Disordered" evidence="1">
    <location>
        <begin position="1207"/>
        <end position="1234"/>
    </location>
</feature>
<evidence type="ECO:0000256" key="1">
    <source>
        <dbReference type="SAM" id="MobiDB-lite"/>
    </source>
</evidence>
<dbReference type="PANTHER" id="PTHR10663">
    <property type="entry name" value="GUANYL-NUCLEOTIDE EXCHANGE FACTOR"/>
    <property type="match status" value="1"/>
</dbReference>
<feature type="compositionally biased region" description="Low complexity" evidence="1">
    <location>
        <begin position="482"/>
        <end position="506"/>
    </location>
</feature>
<feature type="domain" description="SEC7" evidence="3">
    <location>
        <begin position="691"/>
        <end position="859"/>
    </location>
</feature>
<dbReference type="Pfam" id="PF01369">
    <property type="entry name" value="Sec7"/>
    <property type="match status" value="1"/>
</dbReference>
<dbReference type="InterPro" id="IPR023394">
    <property type="entry name" value="Sec7_C_sf"/>
</dbReference>
<gene>
    <name evidence="4" type="ORF">Clacol_002967</name>
</gene>
<feature type="compositionally biased region" description="Polar residues" evidence="1">
    <location>
        <begin position="103"/>
        <end position="113"/>
    </location>
</feature>
<feature type="compositionally biased region" description="Low complexity" evidence="1">
    <location>
        <begin position="21"/>
        <end position="31"/>
    </location>
</feature>
<feature type="region of interest" description="Disordered" evidence="1">
    <location>
        <begin position="416"/>
        <end position="459"/>
    </location>
</feature>
<evidence type="ECO:0000259" key="2">
    <source>
        <dbReference type="PROSITE" id="PS50003"/>
    </source>
</evidence>
<feature type="region of interest" description="Disordered" evidence="1">
    <location>
        <begin position="272"/>
        <end position="293"/>
    </location>
</feature>
<feature type="region of interest" description="Disordered" evidence="1">
    <location>
        <begin position="482"/>
        <end position="526"/>
    </location>
</feature>
<feature type="compositionally biased region" description="Low complexity" evidence="1">
    <location>
        <begin position="674"/>
        <end position="683"/>
    </location>
</feature>
<evidence type="ECO:0000313" key="5">
    <source>
        <dbReference type="Proteomes" id="UP001050691"/>
    </source>
</evidence>
<dbReference type="SMART" id="SM00222">
    <property type="entry name" value="Sec7"/>
    <property type="match status" value="1"/>
</dbReference>
<feature type="compositionally biased region" description="Polar residues" evidence="1">
    <location>
        <begin position="600"/>
        <end position="622"/>
    </location>
</feature>
<dbReference type="CDD" id="cd00171">
    <property type="entry name" value="Sec7"/>
    <property type="match status" value="1"/>
</dbReference>
<feature type="compositionally biased region" description="Polar residues" evidence="1">
    <location>
        <begin position="1288"/>
        <end position="1311"/>
    </location>
</feature>
<feature type="compositionally biased region" description="Low complexity" evidence="1">
    <location>
        <begin position="54"/>
        <end position="63"/>
    </location>
</feature>
<dbReference type="InterPro" id="IPR000904">
    <property type="entry name" value="Sec7_dom"/>
</dbReference>
<dbReference type="InterPro" id="IPR035999">
    <property type="entry name" value="Sec7_dom_sf"/>
</dbReference>
<feature type="compositionally biased region" description="Low complexity" evidence="1">
    <location>
        <begin position="514"/>
        <end position="525"/>
    </location>
</feature>
<dbReference type="Pfam" id="PF00169">
    <property type="entry name" value="PH"/>
    <property type="match status" value="1"/>
</dbReference>
<comment type="caution">
    <text evidence="4">The sequence shown here is derived from an EMBL/GenBank/DDBJ whole genome shotgun (WGS) entry which is preliminary data.</text>
</comment>
<evidence type="ECO:0000313" key="4">
    <source>
        <dbReference type="EMBL" id="GJJ08748.1"/>
    </source>
</evidence>
<feature type="compositionally biased region" description="Polar residues" evidence="1">
    <location>
        <begin position="436"/>
        <end position="446"/>
    </location>
</feature>
<feature type="region of interest" description="Disordered" evidence="1">
    <location>
        <begin position="573"/>
        <end position="631"/>
    </location>
</feature>
<feature type="region of interest" description="Disordered" evidence="1">
    <location>
        <begin position="193"/>
        <end position="234"/>
    </location>
</feature>
<organism evidence="4 5">
    <name type="scientific">Clathrus columnatus</name>
    <dbReference type="NCBI Taxonomy" id="1419009"/>
    <lineage>
        <taxon>Eukaryota</taxon>
        <taxon>Fungi</taxon>
        <taxon>Dikarya</taxon>
        <taxon>Basidiomycota</taxon>
        <taxon>Agaricomycotina</taxon>
        <taxon>Agaricomycetes</taxon>
        <taxon>Phallomycetidae</taxon>
        <taxon>Phallales</taxon>
        <taxon>Clathraceae</taxon>
        <taxon>Clathrus</taxon>
    </lineage>
</organism>
<dbReference type="GO" id="GO:0032012">
    <property type="term" value="P:regulation of ARF protein signal transduction"/>
    <property type="evidence" value="ECO:0007669"/>
    <property type="project" value="InterPro"/>
</dbReference>
<feature type="compositionally biased region" description="Low complexity" evidence="1">
    <location>
        <begin position="84"/>
        <end position="99"/>
    </location>
</feature>
<accession>A0AAV5A5K3</accession>
<proteinExistence type="predicted"/>
<dbReference type="PROSITE" id="PS50190">
    <property type="entry name" value="SEC7"/>
    <property type="match status" value="1"/>
</dbReference>
<feature type="region of interest" description="Disordered" evidence="1">
    <location>
        <begin position="323"/>
        <end position="402"/>
    </location>
</feature>
<dbReference type="Gene3D" id="1.10.1000.11">
    <property type="entry name" value="Arf Nucleotide-binding Site Opener,domain 2"/>
    <property type="match status" value="1"/>
</dbReference>
<dbReference type="PROSITE" id="PS50003">
    <property type="entry name" value="PH_DOMAIN"/>
    <property type="match status" value="1"/>
</dbReference>
<sequence length="1565" mass="171474">MAGLFELQLPNESPRRRSNDAPRSSLAASRPSRPHSPPPEIAAQEILNQVKVRQQQQQSSSSSHFTHASTLFSWRRKTATMPQDSSRVSSDSYSGYSSDTLRHNSTPVASNGRTFRESGKQTITRGPLAHSPRQSFSLDALTPSATASTAYDDASTHSVDNVIEANANSRNNVATTALAQAGFSLSIPSIAFPTPSPTVPSTPKRKKRGVPSRPDTSHGYESPTSPTLLSDLENGSASGTIRRVKSFTKLNGSAQDVVRDPSKAKNGDILVFSRRPNGPALTRSMPDQTSASTMATSSAFSFFSKGKSRETMSDREDMAVMVQDIDSQRGRPTGSSPAHGKEREKSATRRLSWWPRRRVDSSINTTTPSTPPPPIPTRSQNRPVPPAVKVSTPSIPSFRPFSPLMNEFRVSDVKTPQGLTEENYHHVSNRRRHSLSGHSNRSNSTVKPAPPSPTSSQTLLASHKYSLSLSTTEHGFIVSEGALSQSSSPPALSDNISSQLPPTVLTTPPPPSPVSTRPRSNTSTSVDSLIQTNRETMPLLLRQPLTRANSSTDPPDPFHSICSAAFASSRVTNENETLTPLRSNSDPIASSSNSPKSGDILSNTDSNTSMNKLLTTNGSSLPSFPPPTASNRLLRRLSTTLFPSSAPMLTTPIERLSVEMSLPPSSGNVSGANTPRTSGSSPSRSKEDLPPPETRNSIEEGKNKLKNTTPFPDETPENFLYRLLATVTRAEVGHVLASSGDEFYNHTLRLYLTRFKFTEEPLDVALRRLLMEVGLPKETQHIDRMMEAFATRYLDCNSDLFADKDHPYILSFSLIMLHTDAFNKSNKNKMTKGDYVKNARLPGVPPELLEYFYDNIVFAPFIFIEDPADGTVGKTNLDNSRLSSVGAPNTNQTMGNGSSASVLLGKTKIDPYYLIAQNMLGPLRADINTVVPPYSPYLFEGTDWPWDMPGLHRIFALARVFYVSFDPPSPTTPVTLNAPILTSPGRRKSVAVPLPVNLGPFMGSATPPLPIEILPAPRASMVITTSKHGAKALKIAKVGTLLRKDDTVDGGRRSTNRKWREFSVVLTGSQLLFFRNVTIASNLFDFNTADDTRRAETEEALLNPDDVLILSDSIALYDRTYTKYPYAFRFFMPNGRQFILQASDETVRNEWISAINYACSFKSAGVYIRGLGMSHKEIEMTGLAAAASHLKDLRASSKSNGIVHSFTSSLKASPNPSPVSPDAPNPQAQSSPVSNRLVIISNQVDLESPRSLQLEDSRLFKQTFDEVKAELAYSAGLVQLQGRSRTLSMSSRPVTTTKITRPSTAGSMTKSQDSHSLSSPMSRSRRDLIQTHVDLLNEKINEMQVKLEEELRLTRNFGILTPFQRSTRDRIQTAVLPLAKKISSLRIEITKYTCYRFVLLSDLAEEERQWEQAKRDALQAASHRLSLDAENVLDITHPAEDAEEKQVKVSRSASTLESFYSAPGTPAISMGTRPSLSAISTDLPTFTGQSSELPTPAMGQSPLALESLDTAGELHERFYSAVETIEEIAEEWNETRAAKRVSLVRVPSNVKPGRTLRNNTDFTSQ</sequence>
<feature type="compositionally biased region" description="Polar residues" evidence="1">
    <location>
        <begin position="573"/>
        <end position="582"/>
    </location>
</feature>
<reference evidence="4" key="1">
    <citation type="submission" date="2021-10" db="EMBL/GenBank/DDBJ databases">
        <title>De novo Genome Assembly of Clathrus columnatus (Basidiomycota, Fungi) Using Illumina and Nanopore Sequence Data.</title>
        <authorList>
            <person name="Ogiso-Tanaka E."/>
            <person name="Itagaki H."/>
            <person name="Hosoya T."/>
            <person name="Hosaka K."/>
        </authorList>
    </citation>
    <scope>NUCLEOTIDE SEQUENCE</scope>
    <source>
        <strain evidence="4">MO-923</strain>
    </source>
</reference>
<protein>
    <submittedName>
        <fullName evidence="4">Uncharacterized protein</fullName>
    </submittedName>
</protein>
<dbReference type="Proteomes" id="UP001050691">
    <property type="component" value="Unassembled WGS sequence"/>
</dbReference>